<evidence type="ECO:0000313" key="5">
    <source>
        <dbReference type="EMBL" id="PQO26503.1"/>
    </source>
</evidence>
<dbReference type="EMBL" id="PUHZ01000007">
    <property type="protein sequence ID" value="PQO46863.1"/>
    <property type="molecule type" value="Genomic_DNA"/>
</dbReference>
<dbReference type="GO" id="GO:0008171">
    <property type="term" value="F:O-methyltransferase activity"/>
    <property type="evidence" value="ECO:0007669"/>
    <property type="project" value="InterPro"/>
</dbReference>
<evidence type="ECO:0000256" key="2">
    <source>
        <dbReference type="ARBA" id="ARBA00022679"/>
    </source>
</evidence>
<dbReference type="SUPFAM" id="SSF53335">
    <property type="entry name" value="S-adenosyl-L-methionine-dependent methyltransferases"/>
    <property type="match status" value="1"/>
</dbReference>
<sequence>MNSEVNGQSALRRPATDPTPIFEHFRGMHGSELLTAAVAHFDLFGRLSAGSLDFEALRQSLQLKDRPAVVLLTALKAMGLIQEIDGKLALTELAQEHLVPGGAFDCGNYIGLAAQTPGVLTMVQLLKTNRPLGSDEEDAGGAAFIYRDGIKSAMEAEDSARHFTMALAGRAKNVAPFLADAISLEGAKLLLDVGGGTGIYSHALLQKNPQLNAIVFDRPQVLKIAAEMTAQYGVADRCQLVSGDMFADALPAGADTILLSNILHDWDKPECQQLVDRCAQILPPGGRLLIHDVFLNDALDGPLPVALYSASLFSFTEGRAYSGGEYREMLTAAGLTPQPIVPTLVHCGVLAGVK</sequence>
<evidence type="ECO:0000313" key="8">
    <source>
        <dbReference type="Proteomes" id="UP000239388"/>
    </source>
</evidence>
<comment type="caution">
    <text evidence="5">The sequence shown here is derived from an EMBL/GenBank/DDBJ whole genome shotgun (WGS) entry which is preliminary data.</text>
</comment>
<gene>
    <name evidence="6" type="ORF">C5Y93_06850</name>
    <name evidence="5" type="ORF">C5Y98_30660</name>
</gene>
<dbReference type="CDD" id="cd02440">
    <property type="entry name" value="AdoMet_MTases"/>
    <property type="match status" value="1"/>
</dbReference>
<dbReference type="PANTHER" id="PTHR43712">
    <property type="entry name" value="PUTATIVE (AFU_ORTHOLOGUE AFUA_4G14580)-RELATED"/>
    <property type="match status" value="1"/>
</dbReference>
<evidence type="ECO:0000313" key="7">
    <source>
        <dbReference type="Proteomes" id="UP000237819"/>
    </source>
</evidence>
<dbReference type="Pfam" id="PF00891">
    <property type="entry name" value="Methyltransf_2"/>
    <property type="match status" value="1"/>
</dbReference>
<name>A0A2S8F2Y4_9BACT</name>
<dbReference type="InterPro" id="IPR016461">
    <property type="entry name" value="COMT-like"/>
</dbReference>
<evidence type="ECO:0000256" key="1">
    <source>
        <dbReference type="ARBA" id="ARBA00022603"/>
    </source>
</evidence>
<dbReference type="GO" id="GO:0032259">
    <property type="term" value="P:methylation"/>
    <property type="evidence" value="ECO:0007669"/>
    <property type="project" value="UniProtKB-KW"/>
</dbReference>
<dbReference type="InterPro" id="IPR001077">
    <property type="entry name" value="COMT_C"/>
</dbReference>
<keyword evidence="2 5" id="KW-0808">Transferase</keyword>
<feature type="domain" description="O-methyltransferase C-terminal" evidence="4">
    <location>
        <begin position="156"/>
        <end position="335"/>
    </location>
</feature>
<dbReference type="Proteomes" id="UP000237819">
    <property type="component" value="Unassembled WGS sequence"/>
</dbReference>
<dbReference type="AlphaFoldDB" id="A0A2S8F2Y4"/>
<evidence type="ECO:0000259" key="4">
    <source>
        <dbReference type="Pfam" id="PF00891"/>
    </source>
</evidence>
<dbReference type="InterPro" id="IPR029063">
    <property type="entry name" value="SAM-dependent_MTases_sf"/>
</dbReference>
<reference evidence="7 8" key="1">
    <citation type="submission" date="2018-02" db="EMBL/GenBank/DDBJ databases">
        <title>Comparative genomes isolates from brazilian mangrove.</title>
        <authorList>
            <person name="Araujo J.E."/>
            <person name="Taketani R.G."/>
            <person name="Silva M.C.P."/>
            <person name="Loureco M.V."/>
            <person name="Andreote F.D."/>
        </authorList>
    </citation>
    <scope>NUCLEOTIDE SEQUENCE [LARGE SCALE GENOMIC DNA]</scope>
    <source>
        <strain evidence="5 8">NAP PRIS-MGV</strain>
        <strain evidence="6 7">Nap-Phe MGV</strain>
    </source>
</reference>
<accession>A0A2S8F2Y4</accession>
<keyword evidence="3" id="KW-0949">S-adenosyl-L-methionine</keyword>
<dbReference type="RefSeq" id="WP_105334662.1">
    <property type="nucleotide sequence ID" value="NZ_PUHZ01000007.1"/>
</dbReference>
<protein>
    <submittedName>
        <fullName evidence="5">Methyltransferase</fullName>
    </submittedName>
</protein>
<organism evidence="5 8">
    <name type="scientific">Blastopirellula marina</name>
    <dbReference type="NCBI Taxonomy" id="124"/>
    <lineage>
        <taxon>Bacteria</taxon>
        <taxon>Pseudomonadati</taxon>
        <taxon>Planctomycetota</taxon>
        <taxon>Planctomycetia</taxon>
        <taxon>Pirellulales</taxon>
        <taxon>Pirellulaceae</taxon>
        <taxon>Blastopirellula</taxon>
    </lineage>
</organism>
<dbReference type="PANTHER" id="PTHR43712:SF2">
    <property type="entry name" value="O-METHYLTRANSFERASE CICE"/>
    <property type="match status" value="1"/>
</dbReference>
<evidence type="ECO:0000256" key="3">
    <source>
        <dbReference type="ARBA" id="ARBA00022691"/>
    </source>
</evidence>
<evidence type="ECO:0000313" key="6">
    <source>
        <dbReference type="EMBL" id="PQO46863.1"/>
    </source>
</evidence>
<dbReference type="EMBL" id="PUIB01000031">
    <property type="protein sequence ID" value="PQO26503.1"/>
    <property type="molecule type" value="Genomic_DNA"/>
</dbReference>
<dbReference type="InterPro" id="IPR036388">
    <property type="entry name" value="WH-like_DNA-bd_sf"/>
</dbReference>
<proteinExistence type="predicted"/>
<keyword evidence="1 5" id="KW-0489">Methyltransferase</keyword>
<dbReference type="Gene3D" id="3.40.50.150">
    <property type="entry name" value="Vaccinia Virus protein VP39"/>
    <property type="match status" value="1"/>
</dbReference>
<dbReference type="Proteomes" id="UP000239388">
    <property type="component" value="Unassembled WGS sequence"/>
</dbReference>
<dbReference type="OrthoDB" id="9766840at2"/>
<dbReference type="Gene3D" id="1.10.10.10">
    <property type="entry name" value="Winged helix-like DNA-binding domain superfamily/Winged helix DNA-binding domain"/>
    <property type="match status" value="1"/>
</dbReference>
<dbReference type="PROSITE" id="PS51683">
    <property type="entry name" value="SAM_OMT_II"/>
    <property type="match status" value="1"/>
</dbReference>